<accession>A0A9D1KXI5</accession>
<keyword evidence="3 5" id="KW-1133">Transmembrane helix</keyword>
<feature type="transmembrane region" description="Helical" evidence="5">
    <location>
        <begin position="61"/>
        <end position="83"/>
    </location>
</feature>
<reference evidence="6" key="1">
    <citation type="submission" date="2020-10" db="EMBL/GenBank/DDBJ databases">
        <authorList>
            <person name="Gilroy R."/>
        </authorList>
    </citation>
    <scope>NUCLEOTIDE SEQUENCE</scope>
    <source>
        <strain evidence="6">CHK187-14744</strain>
    </source>
</reference>
<evidence type="ECO:0000256" key="1">
    <source>
        <dbReference type="ARBA" id="ARBA00004141"/>
    </source>
</evidence>
<feature type="transmembrane region" description="Helical" evidence="5">
    <location>
        <begin position="20"/>
        <end position="41"/>
    </location>
</feature>
<evidence type="ECO:0008006" key="8">
    <source>
        <dbReference type="Google" id="ProtNLM"/>
    </source>
</evidence>
<reference evidence="6" key="2">
    <citation type="journal article" date="2021" name="PeerJ">
        <title>Extensive microbial diversity within the chicken gut microbiome revealed by metagenomics and culture.</title>
        <authorList>
            <person name="Gilroy R."/>
            <person name="Ravi A."/>
            <person name="Getino M."/>
            <person name="Pursley I."/>
            <person name="Horton D.L."/>
            <person name="Alikhan N.F."/>
            <person name="Baker D."/>
            <person name="Gharbi K."/>
            <person name="Hall N."/>
            <person name="Watson M."/>
            <person name="Adriaenssens E.M."/>
            <person name="Foster-Nyarko E."/>
            <person name="Jarju S."/>
            <person name="Secka A."/>
            <person name="Antonio M."/>
            <person name="Oren A."/>
            <person name="Chaudhuri R.R."/>
            <person name="La Ragione R."/>
            <person name="Hildebrand F."/>
            <person name="Pallen M.J."/>
        </authorList>
    </citation>
    <scope>NUCLEOTIDE SEQUENCE</scope>
    <source>
        <strain evidence="6">CHK187-14744</strain>
    </source>
</reference>
<organism evidence="6 7">
    <name type="scientific">Candidatus Onthocola gallistercoris</name>
    <dbReference type="NCBI Taxonomy" id="2840876"/>
    <lineage>
        <taxon>Bacteria</taxon>
        <taxon>Bacillati</taxon>
        <taxon>Bacillota</taxon>
        <taxon>Bacilli</taxon>
        <taxon>Candidatus Onthocola</taxon>
    </lineage>
</organism>
<dbReference type="AlphaFoldDB" id="A0A9D1KXI5"/>
<dbReference type="EMBL" id="DVLT01000034">
    <property type="protein sequence ID" value="HIU02540.1"/>
    <property type="molecule type" value="Genomic_DNA"/>
</dbReference>
<dbReference type="InterPro" id="IPR035952">
    <property type="entry name" value="Rhomboid-like_sf"/>
</dbReference>
<evidence type="ECO:0000256" key="2">
    <source>
        <dbReference type="ARBA" id="ARBA00022692"/>
    </source>
</evidence>
<keyword evidence="2 5" id="KW-0812">Transmembrane</keyword>
<evidence type="ECO:0000313" key="7">
    <source>
        <dbReference type="Proteomes" id="UP000824164"/>
    </source>
</evidence>
<dbReference type="GO" id="GO:0016020">
    <property type="term" value="C:membrane"/>
    <property type="evidence" value="ECO:0007669"/>
    <property type="project" value="UniProtKB-SubCell"/>
</dbReference>
<evidence type="ECO:0000256" key="4">
    <source>
        <dbReference type="ARBA" id="ARBA00023136"/>
    </source>
</evidence>
<comment type="subcellular location">
    <subcellularLocation>
        <location evidence="1">Membrane</location>
        <topology evidence="1">Multi-pass membrane protein</topology>
    </subcellularLocation>
</comment>
<keyword evidence="4 5" id="KW-0472">Membrane</keyword>
<name>A0A9D1KXI5_9FIRM</name>
<comment type="caution">
    <text evidence="6">The sequence shown here is derived from an EMBL/GenBank/DDBJ whole genome shotgun (WGS) entry which is preliminary data.</text>
</comment>
<dbReference type="Gene3D" id="1.20.1540.10">
    <property type="entry name" value="Rhomboid-like"/>
    <property type="match status" value="1"/>
</dbReference>
<evidence type="ECO:0000256" key="3">
    <source>
        <dbReference type="ARBA" id="ARBA00022989"/>
    </source>
</evidence>
<evidence type="ECO:0000256" key="5">
    <source>
        <dbReference type="SAM" id="Phobius"/>
    </source>
</evidence>
<evidence type="ECO:0000313" key="6">
    <source>
        <dbReference type="EMBL" id="HIU02540.1"/>
    </source>
</evidence>
<protein>
    <recommendedName>
        <fullName evidence="8">Rhomboid family intramembrane serine protease</fullName>
    </recommendedName>
</protein>
<sequence length="274" mass="31787">MTWIDKLERRFGRYAIHGLAKWIVILYAAGFLILYMAPGVYETFFRLDARLILQGQIWRIFTFLLEPPTTSVIFLIFALYFYWMLGSMLENVWGAFRFNLFYFSGVIGTVLGAILAYLITGRVYYMDTTYINLAIFLAFAFEFPDMQFLLMFIIPIKVKWLGYLDALLLLVTFVQGGIGVKISIGIAMLNFIVFFVSKISRRGYTPKQIHRKMKYKKAVRSGAAAGQKNGARHRCAVCGRTELDDDTLEFRYCSKCNGNYEYCQDHLFTHKHIQ</sequence>
<feature type="transmembrane region" description="Helical" evidence="5">
    <location>
        <begin position="166"/>
        <end position="196"/>
    </location>
</feature>
<dbReference type="Proteomes" id="UP000824164">
    <property type="component" value="Unassembled WGS sequence"/>
</dbReference>
<gene>
    <name evidence="6" type="ORF">IAB63_04745</name>
</gene>
<dbReference type="SUPFAM" id="SSF144091">
    <property type="entry name" value="Rhomboid-like"/>
    <property type="match status" value="1"/>
</dbReference>
<feature type="transmembrane region" description="Helical" evidence="5">
    <location>
        <begin position="130"/>
        <end position="154"/>
    </location>
</feature>
<proteinExistence type="predicted"/>
<feature type="transmembrane region" description="Helical" evidence="5">
    <location>
        <begin position="95"/>
        <end position="118"/>
    </location>
</feature>